<dbReference type="AlphaFoldDB" id="A0A939D6X2"/>
<reference evidence="2" key="1">
    <citation type="submission" date="2021-02" db="EMBL/GenBank/DDBJ databases">
        <title>Abyssanaerobacter marinus gen.nov., sp., nov, anaerobic bacterium isolated from the Onnuri vent field of Indian Ocean and suggestion of Mogibacteriaceae fam. nov., and proposal of reclassification of ambiguous this family's genus member.</title>
        <authorList>
            <person name="Kim Y.J."/>
            <person name="Yang J.-A."/>
        </authorList>
    </citation>
    <scope>NUCLEOTIDE SEQUENCE</scope>
    <source>
        <strain evidence="2">DSM 2634</strain>
    </source>
</reference>
<comment type="caution">
    <text evidence="2">The sequence shown here is derived from an EMBL/GenBank/DDBJ whole genome shotgun (WGS) entry which is preliminary data.</text>
</comment>
<dbReference type="RefSeq" id="WP_206580732.1">
    <property type="nucleotide sequence ID" value="NZ_JAFJZZ010000001.1"/>
</dbReference>
<feature type="transmembrane region" description="Helical" evidence="1">
    <location>
        <begin position="29"/>
        <end position="50"/>
    </location>
</feature>
<protein>
    <submittedName>
        <fullName evidence="2">DUF308 domain-containing protein</fullName>
    </submittedName>
</protein>
<keyword evidence="3" id="KW-1185">Reference proteome</keyword>
<keyword evidence="1" id="KW-1133">Transmembrane helix</keyword>
<proteinExistence type="predicted"/>
<dbReference type="InterPro" id="IPR005325">
    <property type="entry name" value="DUF308_memb"/>
</dbReference>
<dbReference type="InterPro" id="IPR052712">
    <property type="entry name" value="Acid_resist_chaperone_HdeD"/>
</dbReference>
<organism evidence="2 3">
    <name type="scientific">Clostridium aminobutyricum</name>
    <dbReference type="NCBI Taxonomy" id="33953"/>
    <lineage>
        <taxon>Bacteria</taxon>
        <taxon>Bacillati</taxon>
        <taxon>Bacillota</taxon>
        <taxon>Clostridia</taxon>
        <taxon>Eubacteriales</taxon>
        <taxon>Clostridiaceae</taxon>
        <taxon>Clostridium</taxon>
    </lineage>
</organism>
<name>A0A939D6X2_CLOAM</name>
<dbReference type="EMBL" id="JAFJZZ010000001">
    <property type="protein sequence ID" value="MBN7771953.1"/>
    <property type="molecule type" value="Genomic_DNA"/>
</dbReference>
<evidence type="ECO:0000313" key="3">
    <source>
        <dbReference type="Proteomes" id="UP000664545"/>
    </source>
</evidence>
<feature type="transmembrane region" description="Helical" evidence="1">
    <location>
        <begin position="142"/>
        <end position="166"/>
    </location>
</feature>
<gene>
    <name evidence="2" type="ORF">JYB65_01070</name>
</gene>
<accession>A0A939D6X2</accession>
<keyword evidence="1" id="KW-0812">Transmembrane</keyword>
<dbReference type="Pfam" id="PF03729">
    <property type="entry name" value="DUF308"/>
    <property type="match status" value="1"/>
</dbReference>
<dbReference type="PANTHER" id="PTHR34989">
    <property type="entry name" value="PROTEIN HDED"/>
    <property type="match status" value="1"/>
</dbReference>
<keyword evidence="1" id="KW-0472">Membrane</keyword>
<evidence type="ECO:0000256" key="1">
    <source>
        <dbReference type="SAM" id="Phobius"/>
    </source>
</evidence>
<feature type="transmembrane region" description="Helical" evidence="1">
    <location>
        <begin position="116"/>
        <end position="136"/>
    </location>
</feature>
<dbReference type="Proteomes" id="UP000664545">
    <property type="component" value="Unassembled WGS sequence"/>
</dbReference>
<dbReference type="GO" id="GO:0005886">
    <property type="term" value="C:plasma membrane"/>
    <property type="evidence" value="ECO:0007669"/>
    <property type="project" value="TreeGrafter"/>
</dbReference>
<feature type="transmembrane region" description="Helical" evidence="1">
    <location>
        <begin position="85"/>
        <end position="104"/>
    </location>
</feature>
<sequence length="178" mass="19618">MRIITIISGILFVLSGLWCIINQGVTFAALAFIVGLVMVIAGLMAGLSVFSIREKDSNLRWALVEAGITVILGAVVLSNQLVTDLIVVMFFGMWVLFSGCNRLVASWDLKKVEHKGWRWVFMLAVISLFAGIYSFFNATLEGLPMGMLVGLFFLIQGVNTLTLGIIMPRSKKTNRRVS</sequence>
<evidence type="ECO:0000313" key="2">
    <source>
        <dbReference type="EMBL" id="MBN7771953.1"/>
    </source>
</evidence>
<feature type="transmembrane region" description="Helical" evidence="1">
    <location>
        <begin position="62"/>
        <end position="79"/>
    </location>
</feature>
<dbReference type="PANTHER" id="PTHR34989:SF1">
    <property type="entry name" value="PROTEIN HDED"/>
    <property type="match status" value="1"/>
</dbReference>